<comment type="caution">
    <text evidence="2">The sequence shown here is derived from an EMBL/GenBank/DDBJ whole genome shotgun (WGS) entry which is preliminary data.</text>
</comment>
<evidence type="ECO:0008006" key="4">
    <source>
        <dbReference type="Google" id="ProtNLM"/>
    </source>
</evidence>
<feature type="region of interest" description="Disordered" evidence="1">
    <location>
        <begin position="190"/>
        <end position="231"/>
    </location>
</feature>
<feature type="compositionally biased region" description="Low complexity" evidence="1">
    <location>
        <begin position="200"/>
        <end position="211"/>
    </location>
</feature>
<dbReference type="PANTHER" id="PTHR11439:SF483">
    <property type="entry name" value="PEPTIDE SYNTHASE GLIP-LIKE, PUTATIVE (AFU_ORTHOLOGUE AFUA_3G12920)-RELATED"/>
    <property type="match status" value="1"/>
</dbReference>
<organism evidence="2 3">
    <name type="scientific">Prorocentrum cordatum</name>
    <dbReference type="NCBI Taxonomy" id="2364126"/>
    <lineage>
        <taxon>Eukaryota</taxon>
        <taxon>Sar</taxon>
        <taxon>Alveolata</taxon>
        <taxon>Dinophyceae</taxon>
        <taxon>Prorocentrales</taxon>
        <taxon>Prorocentraceae</taxon>
        <taxon>Prorocentrum</taxon>
    </lineage>
</organism>
<sequence length="1432" mass="159466">MFFGSREKFPEWSFVFKAYMSAIDARYSDLLEHASDKESIIRNLDLEPHEKQLSTQLYYILVMLCRDKAQDKMNTVGSGEGFEAWRQFIIDWDPKVRTRRVGMMIKILTATFGGDIPQSLDQFETMVREYEQQSKKVFDDDLKLGLVVVNMTDPEVQKHLVKNANRLDTWKAMKDELLDMARTEHAQCPKKAADKNRQLAAAPEAAQDDAATGSTHVRPAPTMGALVRPDSDDERDYGFLMPLVGDDAPLAPLPSRRVMVDSGAGRSVLPTGFDPDAADDGSVRPSRLSTATGEDVQLTTGKRSQYQTSDGRPITLTYNESDQVKIPVVAASEATEAGNWIVFGPGVQRVVAPADARELQEAALAARDVDLVKDRGVYWLDLFEDDGQQQARPLCPARPAKKPRVVDARSPMLMVESEEARRPRAKAIPPTVSKAEWDLHQLTHLPFRSWCEACVTGKAAEDPHWRKRPDEQQQGLPKLCLDYLFLSKREEDNLLYAVLNLLDERSGAPFPNMVQRKGDDDFAVSCMHEMVRFCGRSDFIVRNDGENPINALVAKFVETKQKGITVLRENTPKGSSQSAGSIERSNYEVEKQHRALKARLEKVYRRTFEMSHKIQPWLVRHAGWLLTRFLVKEDGKTPYERLKQKPYNGEICEFAECVHHKHPADAVGKADDRWSLGVWLGKSLRADEHLVGTEKGVTTCRSIWRRPEAQRWQTSLLDQFVGSPWQPVPPGVKEVKPKDVYITIERIIKFKATEGCPGCRAPGEVRHTPACRERFARLVAEEKERQQKAREEKALRLEEPPPVQPEARNLPAAAGSAPAAREAASATGTGNAATRQGASSAANPAPAAREAASAAAGQRPEDVEMPEAPRPREAADDDMEGDQPVEGEPANKQARVAALATLHEPDTVTVPEAAEPVLQELPVHMDMSKEYYSTKDGVRLDPEKVLQGKLKELSQIDNFGVKVFRAIVSAAATKQRSDGSWSRLIAGYDISVAFFHADSDGRTVVVPPPDVRKPGVVWSLKKAMYGTRPASRAFGSYVIDKFKDESFDLVAVVPMTFVSTELDVSLCCHGDDFLAEGEERSLDVLDDIMKRHFEVNILPRVGPPEYGGQAVQLSHLKRVIRWTPEGFTWEGNIQHIRDLVGLLGLVPGASKGIDTPGSKDTAKNRRDALDPLGKEDANLFRSAAGTLQYLAEDVPTVKFSSSQVMEGMTNPTVTHQLRLHRAARYLLAHPGEIWEYRYQKDPRLLTEYVDSDWAADSETRKSVSCACETYGNHLLDVSVSKQQMLALSSGEAEFYSIIKGTAMGIQTRQVLEAVLRHPVSVEILSDSSAARGICQRQGSGRVRHLSTKDLWVQEFFRTGQGGLKKVGTKYNWADLGTKIHPRARLEELIEMMPLRRREGSSLERSREASVAVFLLLASLATQSAAARGLRES</sequence>
<name>A0ABN9RJ40_9DINO</name>
<keyword evidence="3" id="KW-1185">Reference proteome</keyword>
<feature type="region of interest" description="Disordered" evidence="1">
    <location>
        <begin position="267"/>
        <end position="313"/>
    </location>
</feature>
<feature type="compositionally biased region" description="Polar residues" evidence="1">
    <location>
        <begin position="287"/>
        <end position="313"/>
    </location>
</feature>
<proteinExistence type="predicted"/>
<evidence type="ECO:0000256" key="1">
    <source>
        <dbReference type="SAM" id="MobiDB-lite"/>
    </source>
</evidence>
<feature type="compositionally biased region" description="Acidic residues" evidence="1">
    <location>
        <begin position="875"/>
        <end position="885"/>
    </location>
</feature>
<dbReference type="PANTHER" id="PTHR11439">
    <property type="entry name" value="GAG-POL-RELATED RETROTRANSPOSON"/>
    <property type="match status" value="1"/>
</dbReference>
<reference evidence="2" key="1">
    <citation type="submission" date="2023-10" db="EMBL/GenBank/DDBJ databases">
        <authorList>
            <person name="Chen Y."/>
            <person name="Shah S."/>
            <person name="Dougan E. K."/>
            <person name="Thang M."/>
            <person name="Chan C."/>
        </authorList>
    </citation>
    <scope>NUCLEOTIDE SEQUENCE [LARGE SCALE GENOMIC DNA]</scope>
</reference>
<feature type="compositionally biased region" description="Basic and acidic residues" evidence="1">
    <location>
        <begin position="859"/>
        <end position="874"/>
    </location>
</feature>
<feature type="region of interest" description="Disordered" evidence="1">
    <location>
        <begin position="782"/>
        <end position="892"/>
    </location>
</feature>
<dbReference type="Proteomes" id="UP001189429">
    <property type="component" value="Unassembled WGS sequence"/>
</dbReference>
<evidence type="ECO:0000313" key="3">
    <source>
        <dbReference type="Proteomes" id="UP001189429"/>
    </source>
</evidence>
<dbReference type="EMBL" id="CAUYUJ010006557">
    <property type="protein sequence ID" value="CAK0817772.1"/>
    <property type="molecule type" value="Genomic_DNA"/>
</dbReference>
<protein>
    <recommendedName>
        <fullName evidence="4">Integrase catalytic domain-containing protein</fullName>
    </recommendedName>
</protein>
<feature type="compositionally biased region" description="Low complexity" evidence="1">
    <location>
        <begin position="807"/>
        <end position="856"/>
    </location>
</feature>
<evidence type="ECO:0000313" key="2">
    <source>
        <dbReference type="EMBL" id="CAK0817772.1"/>
    </source>
</evidence>
<gene>
    <name evidence="2" type="ORF">PCOR1329_LOCUS20272</name>
</gene>
<dbReference type="CDD" id="cd09272">
    <property type="entry name" value="RNase_HI_RT_Ty1"/>
    <property type="match status" value="1"/>
</dbReference>
<feature type="compositionally biased region" description="Basic and acidic residues" evidence="1">
    <location>
        <begin position="782"/>
        <end position="799"/>
    </location>
</feature>
<accession>A0ABN9RJ40</accession>